<dbReference type="FunFam" id="3.10.120.10:FF:000007">
    <property type="entry name" value="Sulfite oxidase, mitochondrial"/>
    <property type="match status" value="1"/>
</dbReference>
<sequence length="654" mass="71347">MPLAVRRAFLRADFARRAATRDVYRACSRPALTPPLSSVGRQPRGFVGPSSAGVAVRRQGYRSSVKAAAAAVFGFVLLPAAIYSRRDSGAHGCKSWSPLAPFFPVAEAEALTETRLRPANPAAPEDNLQQPKGESGEVRRREFTRAEVSAHDSLETGVWVVHGDGVYDVTDFVEAHPGGDRIMLAAGRSIDPFWNVFTVHNTPETREIFETYRIGAVIDMDPAEAEREARVDLEALNKLFVNEPELDPSFVVRSERPCNAEAARESLLTYLTPNKLFYVRNHLPVPAVDEAEFRLTVDVPTKDEPVTFSMDDLRKFPKHTITASLQCAGNRRKSMHDVKPTKGLQWELGAIGNATWAGARLSDVLASAGYDVSSAREGKLVDNVAHVWFDGAEGYGASVPVQKVVDPLGDVILAYEMNGEPIPTAHGYPLRAVVPGHVAARSVKWVNKITLASEESSSHWQQRDYKGFSPSATLETSNYQHSVSIQEMPVQSAITSPRPNETMRAHRNAQVESQPARGATPVNRAESQPSTVTVRGYAWSGGGRGIVRVDVSADGGNTWVDAVLLPPGVDAATANLRDATGDVQSTHRQWAWTLWVAEVPVPADVADEGGRVEIVCKAVDSSYNTQPEDSRGIYNVRGVLSNAWHRVPVEINLE</sequence>
<evidence type="ECO:0000256" key="2">
    <source>
        <dbReference type="ARBA" id="ARBA00001970"/>
    </source>
</evidence>
<dbReference type="InterPro" id="IPR018506">
    <property type="entry name" value="Cyt_B5_heme-BS"/>
</dbReference>
<dbReference type="PANTHER" id="PTHR19372">
    <property type="entry name" value="SULFITE REDUCTASE"/>
    <property type="match status" value="1"/>
</dbReference>
<dbReference type="EC" id="1.8.3.1" evidence="5"/>
<organism evidence="17 18">
    <name type="scientific">Olpidium bornovanus</name>
    <dbReference type="NCBI Taxonomy" id="278681"/>
    <lineage>
        <taxon>Eukaryota</taxon>
        <taxon>Fungi</taxon>
        <taxon>Fungi incertae sedis</taxon>
        <taxon>Olpidiomycota</taxon>
        <taxon>Olpidiomycotina</taxon>
        <taxon>Olpidiomycetes</taxon>
        <taxon>Olpidiales</taxon>
        <taxon>Olpidiaceae</taxon>
        <taxon>Olpidium</taxon>
    </lineage>
</organism>
<dbReference type="SUPFAM" id="SSF56524">
    <property type="entry name" value="Oxidoreductase molybdopterin-binding domain"/>
    <property type="match status" value="1"/>
</dbReference>
<dbReference type="InterPro" id="IPR008335">
    <property type="entry name" value="Mopterin_OxRdtase_euk"/>
</dbReference>
<dbReference type="GO" id="GO:0008482">
    <property type="term" value="F:sulfite oxidase activity"/>
    <property type="evidence" value="ECO:0007669"/>
    <property type="project" value="UniProtKB-EC"/>
</dbReference>
<evidence type="ECO:0000256" key="13">
    <source>
        <dbReference type="ARBA" id="ARBA00023128"/>
    </source>
</evidence>
<accession>A0A8H7ZSB5</accession>
<evidence type="ECO:0000313" key="17">
    <source>
        <dbReference type="EMBL" id="KAG5458148.1"/>
    </source>
</evidence>
<reference evidence="17 18" key="1">
    <citation type="journal article" name="Sci. Rep.">
        <title>Genome-scale phylogenetic analyses confirm Olpidium as the closest living zoosporic fungus to the non-flagellated, terrestrial fungi.</title>
        <authorList>
            <person name="Chang Y."/>
            <person name="Rochon D."/>
            <person name="Sekimoto S."/>
            <person name="Wang Y."/>
            <person name="Chovatia M."/>
            <person name="Sandor L."/>
            <person name="Salamov A."/>
            <person name="Grigoriev I.V."/>
            <person name="Stajich J.E."/>
            <person name="Spatafora J.W."/>
        </authorList>
    </citation>
    <scope>NUCLEOTIDE SEQUENCE [LARGE SCALE GENOMIC DNA]</scope>
    <source>
        <strain evidence="17">S191</strain>
    </source>
</reference>
<comment type="catalytic activity">
    <reaction evidence="14">
        <text>nitrite + NADP(+) + H2O = nitrate + NADPH + H(+)</text>
        <dbReference type="Rhea" id="RHEA:19061"/>
        <dbReference type="ChEBI" id="CHEBI:15377"/>
        <dbReference type="ChEBI" id="CHEBI:15378"/>
        <dbReference type="ChEBI" id="CHEBI:16301"/>
        <dbReference type="ChEBI" id="CHEBI:17632"/>
        <dbReference type="ChEBI" id="CHEBI:57783"/>
        <dbReference type="ChEBI" id="CHEBI:58349"/>
        <dbReference type="EC" id="1.7.1.3"/>
    </reaction>
</comment>
<keyword evidence="11" id="KW-0560">Oxidoreductase</keyword>
<evidence type="ECO:0000256" key="7">
    <source>
        <dbReference type="ARBA" id="ARBA00015499"/>
    </source>
</evidence>
<feature type="region of interest" description="Disordered" evidence="15">
    <location>
        <begin position="118"/>
        <end position="140"/>
    </location>
</feature>
<keyword evidence="8" id="KW-0500">Molybdenum</keyword>
<dbReference type="SUPFAM" id="SSF81296">
    <property type="entry name" value="E set domains"/>
    <property type="match status" value="1"/>
</dbReference>
<dbReference type="Pfam" id="PF00173">
    <property type="entry name" value="Cyt-b5"/>
    <property type="match status" value="1"/>
</dbReference>
<evidence type="ECO:0000256" key="11">
    <source>
        <dbReference type="ARBA" id="ARBA00023002"/>
    </source>
</evidence>
<protein>
    <recommendedName>
        <fullName evidence="7">Nitrate reductase [NADPH]</fullName>
        <ecNumber evidence="6">1.7.1.3</ecNumber>
        <ecNumber evidence="5">1.8.3.1</ecNumber>
    </recommendedName>
</protein>
<dbReference type="SUPFAM" id="SSF55856">
    <property type="entry name" value="Cytochrome b5-like heme/steroid binding domain"/>
    <property type="match status" value="1"/>
</dbReference>
<evidence type="ECO:0000256" key="1">
    <source>
        <dbReference type="ARBA" id="ARBA00001924"/>
    </source>
</evidence>
<dbReference type="PANTHER" id="PTHR19372:SF7">
    <property type="entry name" value="SULFITE OXIDASE, MITOCHONDRIAL"/>
    <property type="match status" value="1"/>
</dbReference>
<dbReference type="Gene3D" id="3.90.420.10">
    <property type="entry name" value="Oxidoreductase, molybdopterin-binding domain"/>
    <property type="match status" value="1"/>
</dbReference>
<comment type="cofactor">
    <cofactor evidence="2">
        <name>heme b</name>
        <dbReference type="ChEBI" id="CHEBI:60344"/>
    </cofactor>
</comment>
<comment type="pathway">
    <text evidence="4">Energy metabolism; sulfur metabolism.</text>
</comment>
<dbReference type="Pfam" id="PF03404">
    <property type="entry name" value="Mo-co_dimer"/>
    <property type="match status" value="1"/>
</dbReference>
<comment type="cofactor">
    <cofactor evidence="1">
        <name>Mo-molybdopterin</name>
        <dbReference type="ChEBI" id="CHEBI:71302"/>
    </cofactor>
</comment>
<evidence type="ECO:0000256" key="8">
    <source>
        <dbReference type="ARBA" id="ARBA00022505"/>
    </source>
</evidence>
<evidence type="ECO:0000313" key="18">
    <source>
        <dbReference type="Proteomes" id="UP000673691"/>
    </source>
</evidence>
<evidence type="ECO:0000256" key="12">
    <source>
        <dbReference type="ARBA" id="ARBA00023004"/>
    </source>
</evidence>
<dbReference type="Gene3D" id="3.10.120.10">
    <property type="entry name" value="Cytochrome b5-like heme/steroid binding domain"/>
    <property type="match status" value="1"/>
</dbReference>
<keyword evidence="18" id="KW-1185">Reference proteome</keyword>
<keyword evidence="9" id="KW-0349">Heme</keyword>
<dbReference type="SMART" id="SM01117">
    <property type="entry name" value="Cyt-b5"/>
    <property type="match status" value="1"/>
</dbReference>
<evidence type="ECO:0000256" key="14">
    <source>
        <dbReference type="ARBA" id="ARBA00049155"/>
    </source>
</evidence>
<dbReference type="GO" id="GO:0043546">
    <property type="term" value="F:molybdopterin cofactor binding"/>
    <property type="evidence" value="ECO:0007669"/>
    <property type="project" value="TreeGrafter"/>
</dbReference>
<dbReference type="Gene3D" id="2.60.40.650">
    <property type="match status" value="1"/>
</dbReference>
<dbReference type="OrthoDB" id="10051395at2759"/>
<dbReference type="InterPro" id="IPR005066">
    <property type="entry name" value="MoCF_OxRdtse_dimer"/>
</dbReference>
<evidence type="ECO:0000256" key="10">
    <source>
        <dbReference type="ARBA" id="ARBA00022723"/>
    </source>
</evidence>
<keyword evidence="10" id="KW-0479">Metal-binding</keyword>
<dbReference type="Proteomes" id="UP000673691">
    <property type="component" value="Unassembled WGS sequence"/>
</dbReference>
<dbReference type="PROSITE" id="PS50255">
    <property type="entry name" value="CYTOCHROME_B5_2"/>
    <property type="match status" value="1"/>
</dbReference>
<keyword evidence="13" id="KW-0496">Mitochondrion</keyword>
<dbReference type="Pfam" id="PF00174">
    <property type="entry name" value="Oxidored_molyb"/>
    <property type="match status" value="1"/>
</dbReference>
<keyword evidence="12" id="KW-0408">Iron</keyword>
<dbReference type="InterPro" id="IPR014756">
    <property type="entry name" value="Ig_E-set"/>
</dbReference>
<evidence type="ECO:0000256" key="3">
    <source>
        <dbReference type="ARBA" id="ARBA00004569"/>
    </source>
</evidence>
<proteinExistence type="predicted"/>
<evidence type="ECO:0000256" key="5">
    <source>
        <dbReference type="ARBA" id="ARBA00012505"/>
    </source>
</evidence>
<name>A0A8H7ZSB5_9FUNG</name>
<dbReference type="GO" id="GO:0050464">
    <property type="term" value="F:nitrate reductase (NADPH) activity"/>
    <property type="evidence" value="ECO:0007669"/>
    <property type="project" value="UniProtKB-EC"/>
</dbReference>
<dbReference type="InterPro" id="IPR001199">
    <property type="entry name" value="Cyt_B5-like_heme/steroid-bd"/>
</dbReference>
<feature type="domain" description="Cytochrome b5 heme-binding" evidence="16">
    <location>
        <begin position="140"/>
        <end position="218"/>
    </location>
</feature>
<gene>
    <name evidence="17" type="ORF">BJ554DRAFT_1689</name>
</gene>
<dbReference type="PRINTS" id="PR00407">
    <property type="entry name" value="EUMOPTERIN"/>
</dbReference>
<dbReference type="GO" id="GO:0005758">
    <property type="term" value="C:mitochondrial intermembrane space"/>
    <property type="evidence" value="ECO:0007669"/>
    <property type="project" value="UniProtKB-SubCell"/>
</dbReference>
<dbReference type="InterPro" id="IPR000572">
    <property type="entry name" value="OxRdtase_Mopterin-bd_dom"/>
</dbReference>
<dbReference type="InterPro" id="IPR036400">
    <property type="entry name" value="Cyt_B5-like_heme/steroid_sf"/>
</dbReference>
<dbReference type="GO" id="GO:0030151">
    <property type="term" value="F:molybdenum ion binding"/>
    <property type="evidence" value="ECO:0007669"/>
    <property type="project" value="InterPro"/>
</dbReference>
<evidence type="ECO:0000259" key="16">
    <source>
        <dbReference type="PROSITE" id="PS50255"/>
    </source>
</evidence>
<dbReference type="FunFam" id="3.90.420.10:FF:000002">
    <property type="entry name" value="sulfite oxidase, mitochondrial"/>
    <property type="match status" value="1"/>
</dbReference>
<dbReference type="PROSITE" id="PS00191">
    <property type="entry name" value="CYTOCHROME_B5_1"/>
    <property type="match status" value="1"/>
</dbReference>
<evidence type="ECO:0000256" key="4">
    <source>
        <dbReference type="ARBA" id="ARBA00004971"/>
    </source>
</evidence>
<dbReference type="AlphaFoldDB" id="A0A8H7ZSB5"/>
<dbReference type="InterPro" id="IPR036374">
    <property type="entry name" value="OxRdtase_Mopterin-bd_sf"/>
</dbReference>
<dbReference type="EC" id="1.7.1.3" evidence="6"/>
<evidence type="ECO:0000256" key="9">
    <source>
        <dbReference type="ARBA" id="ARBA00022617"/>
    </source>
</evidence>
<comment type="subcellular location">
    <subcellularLocation>
        <location evidence="3">Mitochondrion intermembrane space</location>
    </subcellularLocation>
</comment>
<evidence type="ECO:0000256" key="15">
    <source>
        <dbReference type="SAM" id="MobiDB-lite"/>
    </source>
</evidence>
<dbReference type="GO" id="GO:0006790">
    <property type="term" value="P:sulfur compound metabolic process"/>
    <property type="evidence" value="ECO:0007669"/>
    <property type="project" value="TreeGrafter"/>
</dbReference>
<evidence type="ECO:0000256" key="6">
    <source>
        <dbReference type="ARBA" id="ARBA00012673"/>
    </source>
</evidence>
<comment type="caution">
    <text evidence="17">The sequence shown here is derived from an EMBL/GenBank/DDBJ whole genome shotgun (WGS) entry which is preliminary data.</text>
</comment>
<dbReference type="EMBL" id="JAEFCI010008910">
    <property type="protein sequence ID" value="KAG5458148.1"/>
    <property type="molecule type" value="Genomic_DNA"/>
</dbReference>
<dbReference type="GO" id="GO:0020037">
    <property type="term" value="F:heme binding"/>
    <property type="evidence" value="ECO:0007669"/>
    <property type="project" value="InterPro"/>
</dbReference>